<dbReference type="SUPFAM" id="SSF63411">
    <property type="entry name" value="LuxS/MPP-like metallohydrolase"/>
    <property type="match status" value="2"/>
</dbReference>
<dbReference type="PANTHER" id="PTHR43690">
    <property type="entry name" value="NARDILYSIN"/>
    <property type="match status" value="1"/>
</dbReference>
<evidence type="ECO:0000256" key="1">
    <source>
        <dbReference type="SAM" id="MobiDB-lite"/>
    </source>
</evidence>
<dbReference type="InterPro" id="IPR032632">
    <property type="entry name" value="Peptidase_M16_M"/>
</dbReference>
<dbReference type="InterPro" id="IPR050626">
    <property type="entry name" value="Peptidase_M16"/>
</dbReference>
<organism evidence="3 4">
    <name type="scientific">Eimeria tenella</name>
    <name type="common">Coccidian parasite</name>
    <dbReference type="NCBI Taxonomy" id="5802"/>
    <lineage>
        <taxon>Eukaryota</taxon>
        <taxon>Sar</taxon>
        <taxon>Alveolata</taxon>
        <taxon>Apicomplexa</taxon>
        <taxon>Conoidasida</taxon>
        <taxon>Coccidia</taxon>
        <taxon>Eucoccidiorida</taxon>
        <taxon>Eimeriorina</taxon>
        <taxon>Eimeriidae</taxon>
        <taxon>Eimeria</taxon>
    </lineage>
</organism>
<dbReference type="GO" id="GO:0046872">
    <property type="term" value="F:metal ion binding"/>
    <property type="evidence" value="ECO:0007669"/>
    <property type="project" value="InterPro"/>
</dbReference>
<dbReference type="AlphaFoldDB" id="U6L7T5"/>
<feature type="domain" description="Peptidase M16 middle/third" evidence="2">
    <location>
        <begin position="139"/>
        <end position="271"/>
    </location>
</feature>
<protein>
    <submittedName>
        <fullName evidence="3">M16 family peptidase, putative</fullName>
    </submittedName>
</protein>
<dbReference type="EMBL" id="HG677390">
    <property type="protein sequence ID" value="CDJ44634.1"/>
    <property type="molecule type" value="Genomic_DNA"/>
</dbReference>
<dbReference type="VEuPathDB" id="ToxoDB:ETH_00042070"/>
<gene>
    <name evidence="3" type="ORF">ETH_00042070</name>
</gene>
<evidence type="ECO:0000313" key="4">
    <source>
        <dbReference type="Proteomes" id="UP000030747"/>
    </source>
</evidence>
<reference evidence="3" key="2">
    <citation type="submission" date="2013-10" db="EMBL/GenBank/DDBJ databases">
        <authorList>
            <person name="Aslett M."/>
        </authorList>
    </citation>
    <scope>NUCLEOTIDE SEQUENCE [LARGE SCALE GENOMIC DNA]</scope>
    <source>
        <strain evidence="3">Houghton</strain>
    </source>
</reference>
<evidence type="ECO:0000313" key="3">
    <source>
        <dbReference type="EMBL" id="CDJ44634.1"/>
    </source>
</evidence>
<feature type="compositionally biased region" description="Gly residues" evidence="1">
    <location>
        <begin position="349"/>
        <end position="369"/>
    </location>
</feature>
<feature type="region of interest" description="Disordered" evidence="1">
    <location>
        <begin position="257"/>
        <end position="369"/>
    </location>
</feature>
<feature type="compositionally biased region" description="Low complexity" evidence="1">
    <location>
        <begin position="312"/>
        <end position="338"/>
    </location>
</feature>
<reference evidence="3" key="1">
    <citation type="submission" date="2013-10" db="EMBL/GenBank/DDBJ databases">
        <title>Genomic analysis of the causative agents of coccidiosis in chickens.</title>
        <authorList>
            <person name="Reid A.J."/>
            <person name="Blake D."/>
            <person name="Billington K."/>
            <person name="Browne H."/>
            <person name="Dunn M."/>
            <person name="Hung S."/>
            <person name="Kawahara F."/>
            <person name="Miranda-Saavedra D."/>
            <person name="Mourier T."/>
            <person name="Nagra H."/>
            <person name="Otto T.D."/>
            <person name="Rawlings N."/>
            <person name="Sanchez A."/>
            <person name="Sanders M."/>
            <person name="Subramaniam C."/>
            <person name="Tay Y."/>
            <person name="Dear P."/>
            <person name="Doerig C."/>
            <person name="Gruber A."/>
            <person name="Parkinson J."/>
            <person name="Shirley M."/>
            <person name="Wan K.L."/>
            <person name="Berriman M."/>
            <person name="Tomley F."/>
            <person name="Pain A."/>
        </authorList>
    </citation>
    <scope>NUCLEOTIDE SEQUENCE [LARGE SCALE GENOMIC DNA]</scope>
    <source>
        <strain evidence="3">Houghton</strain>
    </source>
</reference>
<name>U6L7T5_EIMTE</name>
<sequence length="369" mass="39228">IRFLLTEKGLKDESIAYIGEMLFLYLRAIRMLGVEEWRYAEMAAIRRQQFRFADMADAYDLSQAAAEGKQQEQQQQQRVLQQQLQQQLREQLAAAASVGTTTLQQRCPSGSSSSSSSSLSPFACLLSPFAAAGFAAAGFAAASAAALQYYPVKEVLAGPSNLYLFNKELIVSLIDHYLGPHNLRLFLLHKQQGRGGPLVEPRYQIRYSREPLGAPLLARWGALFSLSKGPLLAALQQHGLSLPGPNPYLLPLLQQQPVEQQQQQQQNPHPTRLLFPPGHLCNPSGHLGGPSHRRPLGAPQEPLGAPHGGSLGAPLEGAPGEPLGAPGEATAAEASEGPLGALGETLWGPRGGAPGGSSGAPRGAAGGPQ</sequence>
<dbReference type="Gene3D" id="3.30.830.10">
    <property type="entry name" value="Metalloenzyme, LuxS/M16 peptidase-like"/>
    <property type="match status" value="2"/>
</dbReference>
<dbReference type="OrthoDB" id="952271at2759"/>
<accession>U6L7T5</accession>
<dbReference type="Proteomes" id="UP000030747">
    <property type="component" value="Unassembled WGS sequence"/>
</dbReference>
<feature type="compositionally biased region" description="Low complexity" evidence="1">
    <location>
        <begin position="257"/>
        <end position="273"/>
    </location>
</feature>
<dbReference type="RefSeq" id="XP_013235382.1">
    <property type="nucleotide sequence ID" value="XM_013379928.1"/>
</dbReference>
<dbReference type="GeneID" id="25257454"/>
<dbReference type="InterPro" id="IPR011249">
    <property type="entry name" value="Metalloenz_LuxS/M16"/>
</dbReference>
<dbReference type="VEuPathDB" id="ToxoDB:ETH2_0536900"/>
<proteinExistence type="predicted"/>
<dbReference type="PANTHER" id="PTHR43690:SF17">
    <property type="entry name" value="PROTEIN YHJJ"/>
    <property type="match status" value="1"/>
</dbReference>
<keyword evidence="4" id="KW-1185">Reference proteome</keyword>
<feature type="non-terminal residue" evidence="3">
    <location>
        <position position="1"/>
    </location>
</feature>
<evidence type="ECO:0000259" key="2">
    <source>
        <dbReference type="Pfam" id="PF16187"/>
    </source>
</evidence>
<dbReference type="Pfam" id="PF16187">
    <property type="entry name" value="Peptidase_M16_M"/>
    <property type="match status" value="1"/>
</dbReference>